<dbReference type="AlphaFoldDB" id="A0A941ECH7"/>
<dbReference type="SUPFAM" id="SSF55073">
    <property type="entry name" value="Nucleotide cyclase"/>
    <property type="match status" value="1"/>
</dbReference>
<sequence>MAAEDATHHSIMALDIEGFTQRDNPAQISLHDAVYGIVGAAASDVGIDLDQIGQADTGDGMLLFFPASVPTALLVGPLVRALGDRLAERAKQSSAQYTPRLRIALHHGLAHRGERGWTGDAVNFTCRLVDAQPLREVLAAASRTNLVLIASDQVYEAVIRHDYRAADPATYRAVTFSVKQLKNIRAWIYAPGYPNPPGLPSEPLGPAAADAGADEADVDAGEVGARLGAAAETVVRNQPQADTVEGNQIGEMHVTIHNPGSVRL</sequence>
<comment type="caution">
    <text evidence="1">The sequence shown here is derived from an EMBL/GenBank/DDBJ whole genome shotgun (WGS) entry which is preliminary data.</text>
</comment>
<dbReference type="RefSeq" id="WP_212519069.1">
    <property type="nucleotide sequence ID" value="NZ_JAGSOH010000045.1"/>
</dbReference>
<organism evidence="1 2">
    <name type="scientific">Actinospica acidithermotolerans</name>
    <dbReference type="NCBI Taxonomy" id="2828514"/>
    <lineage>
        <taxon>Bacteria</taxon>
        <taxon>Bacillati</taxon>
        <taxon>Actinomycetota</taxon>
        <taxon>Actinomycetes</taxon>
        <taxon>Catenulisporales</taxon>
        <taxon>Actinospicaceae</taxon>
        <taxon>Actinospica</taxon>
    </lineage>
</organism>
<proteinExistence type="predicted"/>
<keyword evidence="2" id="KW-1185">Reference proteome</keyword>
<gene>
    <name evidence="1" type="ORF">KDK95_16545</name>
</gene>
<name>A0A941ECH7_9ACTN</name>
<dbReference type="Proteomes" id="UP000676325">
    <property type="component" value="Unassembled WGS sequence"/>
</dbReference>
<dbReference type="EMBL" id="JAGSOH010000045">
    <property type="protein sequence ID" value="MBR7827928.1"/>
    <property type="molecule type" value="Genomic_DNA"/>
</dbReference>
<dbReference type="Gene3D" id="3.30.70.1230">
    <property type="entry name" value="Nucleotide cyclase"/>
    <property type="match status" value="1"/>
</dbReference>
<accession>A0A941ECH7</accession>
<evidence type="ECO:0000313" key="1">
    <source>
        <dbReference type="EMBL" id="MBR7827928.1"/>
    </source>
</evidence>
<evidence type="ECO:0008006" key="3">
    <source>
        <dbReference type="Google" id="ProtNLM"/>
    </source>
</evidence>
<dbReference type="InterPro" id="IPR029787">
    <property type="entry name" value="Nucleotide_cyclase"/>
</dbReference>
<evidence type="ECO:0000313" key="2">
    <source>
        <dbReference type="Proteomes" id="UP000676325"/>
    </source>
</evidence>
<protein>
    <recommendedName>
        <fullName evidence="3">Guanylate cyclase domain-containing protein</fullName>
    </recommendedName>
</protein>
<reference evidence="1" key="1">
    <citation type="submission" date="2021-04" db="EMBL/GenBank/DDBJ databases">
        <title>Genome based classification of Actinospica acidithermotolerans sp. nov., an actinobacterium isolated from an Indonesian hot spring.</title>
        <authorList>
            <person name="Kusuma A.B."/>
            <person name="Putra K.E."/>
            <person name="Nafisah S."/>
            <person name="Loh J."/>
            <person name="Nouioui I."/>
            <person name="Goodfellow M."/>
        </authorList>
    </citation>
    <scope>NUCLEOTIDE SEQUENCE</scope>
    <source>
        <strain evidence="1">MGRD01-02</strain>
    </source>
</reference>